<evidence type="ECO:0000259" key="7">
    <source>
        <dbReference type="PROSITE" id="PS51371"/>
    </source>
</evidence>
<dbReference type="CDD" id="cd04618">
    <property type="entry name" value="CBS_euAMPK_gamma-like_repeat1"/>
    <property type="match status" value="1"/>
</dbReference>
<dbReference type="GO" id="GO:0016301">
    <property type="term" value="F:kinase activity"/>
    <property type="evidence" value="ECO:0007669"/>
    <property type="project" value="UniProtKB-KW"/>
</dbReference>
<comment type="subunit">
    <text evidence="4">AMPK is a heterotrimer of an alpha catalytic subunit (PRKAA1 or PRKAA2), a beta (PRKAB1 or PRKAB2) and a gamma non-catalytic subunits (PRKAG1, PRKAG2 or PRKAG3). Interacts with FNIP1 and FNIP2.</text>
</comment>
<reference evidence="8" key="1">
    <citation type="submission" date="2023-03" db="EMBL/GenBank/DDBJ databases">
        <authorList>
            <person name="Steffen K."/>
            <person name="Cardenas P."/>
        </authorList>
    </citation>
    <scope>NUCLEOTIDE SEQUENCE</scope>
</reference>
<evidence type="ECO:0000256" key="3">
    <source>
        <dbReference type="ARBA" id="ARBA00023122"/>
    </source>
</evidence>
<dbReference type="GO" id="GO:0019887">
    <property type="term" value="F:protein kinase regulator activity"/>
    <property type="evidence" value="ECO:0007669"/>
    <property type="project" value="TreeGrafter"/>
</dbReference>
<dbReference type="PANTHER" id="PTHR13780">
    <property type="entry name" value="AMP-ACTIVATED PROTEIN KINASE, GAMMA REGULATORY SUBUNIT"/>
    <property type="match status" value="1"/>
</dbReference>
<accession>A0AA35QW11</accession>
<comment type="caution">
    <text evidence="8">The sequence shown here is derived from an EMBL/GenBank/DDBJ whole genome shotgun (WGS) entry which is preliminary data.</text>
</comment>
<dbReference type="Gene3D" id="3.10.580.10">
    <property type="entry name" value="CBS-domain"/>
    <property type="match status" value="2"/>
</dbReference>
<protein>
    <submittedName>
        <fullName evidence="8">5'-AMP-activated protein kinase subunit gamma-1</fullName>
    </submittedName>
</protein>
<proteinExistence type="inferred from homology"/>
<dbReference type="EMBL" id="CASHTH010000212">
    <property type="protein sequence ID" value="CAI7994413.1"/>
    <property type="molecule type" value="Genomic_DNA"/>
</dbReference>
<evidence type="ECO:0000313" key="9">
    <source>
        <dbReference type="Proteomes" id="UP001174909"/>
    </source>
</evidence>
<dbReference type="SMART" id="SM00116">
    <property type="entry name" value="CBS"/>
    <property type="match status" value="4"/>
</dbReference>
<dbReference type="CDD" id="cd04641">
    <property type="entry name" value="CBS_euAMPK_gamma-like_repeat2"/>
    <property type="match status" value="1"/>
</dbReference>
<feature type="region of interest" description="Disordered" evidence="6">
    <location>
        <begin position="114"/>
        <end position="140"/>
    </location>
</feature>
<feature type="domain" description="CBS" evidence="7">
    <location>
        <begin position="379"/>
        <end position="444"/>
    </location>
</feature>
<dbReference type="GO" id="GO:0016208">
    <property type="term" value="F:AMP binding"/>
    <property type="evidence" value="ECO:0007669"/>
    <property type="project" value="TreeGrafter"/>
</dbReference>
<keyword evidence="8" id="KW-0808">Transferase</keyword>
<dbReference type="Proteomes" id="UP001174909">
    <property type="component" value="Unassembled WGS sequence"/>
</dbReference>
<dbReference type="GO" id="GO:0031588">
    <property type="term" value="C:nucleotide-activated protein kinase complex"/>
    <property type="evidence" value="ECO:0007669"/>
    <property type="project" value="TreeGrafter"/>
</dbReference>
<evidence type="ECO:0000256" key="1">
    <source>
        <dbReference type="ARBA" id="ARBA00006750"/>
    </source>
</evidence>
<dbReference type="GO" id="GO:0019901">
    <property type="term" value="F:protein kinase binding"/>
    <property type="evidence" value="ECO:0007669"/>
    <property type="project" value="TreeGrafter"/>
</dbReference>
<evidence type="ECO:0000256" key="4">
    <source>
        <dbReference type="ARBA" id="ARBA00025878"/>
    </source>
</evidence>
<gene>
    <name evidence="8" type="ORF">GBAR_LOCUS1442</name>
</gene>
<dbReference type="InterPro" id="IPR046342">
    <property type="entry name" value="CBS_dom_sf"/>
</dbReference>
<dbReference type="InterPro" id="IPR000644">
    <property type="entry name" value="CBS_dom"/>
</dbReference>
<feature type="compositionally biased region" description="Low complexity" evidence="6">
    <location>
        <begin position="79"/>
        <end position="89"/>
    </location>
</feature>
<dbReference type="AlphaFoldDB" id="A0AA35QW11"/>
<evidence type="ECO:0000256" key="6">
    <source>
        <dbReference type="SAM" id="MobiDB-lite"/>
    </source>
</evidence>
<dbReference type="GO" id="GO:0005737">
    <property type="term" value="C:cytoplasm"/>
    <property type="evidence" value="ECO:0007669"/>
    <property type="project" value="TreeGrafter"/>
</dbReference>
<name>A0AA35QW11_GEOBA</name>
<keyword evidence="8" id="KW-0418">Kinase</keyword>
<dbReference type="PROSITE" id="PS51371">
    <property type="entry name" value="CBS"/>
    <property type="match status" value="3"/>
</dbReference>
<dbReference type="GO" id="GO:0005634">
    <property type="term" value="C:nucleus"/>
    <property type="evidence" value="ECO:0007669"/>
    <property type="project" value="TreeGrafter"/>
</dbReference>
<feature type="compositionally biased region" description="Pro residues" evidence="6">
    <location>
        <begin position="128"/>
        <end position="140"/>
    </location>
</feature>
<keyword evidence="9" id="KW-1185">Reference proteome</keyword>
<evidence type="ECO:0000313" key="8">
    <source>
        <dbReference type="EMBL" id="CAI7994413.1"/>
    </source>
</evidence>
<feature type="compositionally biased region" description="Polar residues" evidence="6">
    <location>
        <begin position="59"/>
        <end position="68"/>
    </location>
</feature>
<dbReference type="PANTHER" id="PTHR13780:SF35">
    <property type="entry name" value="LD22662P"/>
    <property type="match status" value="1"/>
</dbReference>
<dbReference type="InterPro" id="IPR050511">
    <property type="entry name" value="AMPK_gamma/SDS23_families"/>
</dbReference>
<dbReference type="Pfam" id="PF00571">
    <property type="entry name" value="CBS"/>
    <property type="match status" value="3"/>
</dbReference>
<feature type="region of interest" description="Disordered" evidence="6">
    <location>
        <begin position="16"/>
        <end position="98"/>
    </location>
</feature>
<feature type="compositionally biased region" description="Basic and acidic residues" evidence="6">
    <location>
        <begin position="47"/>
        <end position="58"/>
    </location>
</feature>
<keyword evidence="2" id="KW-0677">Repeat</keyword>
<feature type="region of interest" description="Disordered" evidence="6">
    <location>
        <begin position="171"/>
        <end position="228"/>
    </location>
</feature>
<evidence type="ECO:0000256" key="2">
    <source>
        <dbReference type="ARBA" id="ARBA00022737"/>
    </source>
</evidence>
<sequence length="616" mass="68053">MAELRTWCTVIMAEGGKTVQSEGRQGGQTEDKPSSFAMPHIDGSDPVGEHMELDKRVQSVESIQGDQFSTPPNSPPPRTGSSSSSTAPPDKQSVSSYEKAVVHNSVWKDDAKMHHQAMPQHVSSPVKHQPPLPTLPPPSNLLPDYPNVEIVTSSPAAIRVGFFDARVEATNSSELPGSSQPGGGWGERGEVITTPPLGSTTSKKPAARSSQDRRSSSPRAVSIEEADRERGRAYAPLLDISDKRRASATPSQFSMISDLGSVLGTSVTDRLEALEPTVATEDMCAEWMSANSCYDLIPPSSKIVVFDTRLRVKKAFFALVTNGIRAAPLWDHATQELVGMLTITDFINILRHHYKSPIVGMDELENQTICEWRDSEKKVTTLKSTLMQIDPRQSLYDAVKKLVEGKIHRLPVIDQKTGNSLYILTHKRLLHFLYINFLEKQQPSYMQKSIGELGIGTFDNIATVCCIYSPLAIYYNMSTQRNNNNFLSQACENTPIIVALNTFHERRVSALPIIDAAGKAVDIYAKFDVINLAAERSYNNLDITLKEALKHRAPAFERVHTCLLTETLSTIAERLVVKKVHRLIVVDQQQKVTGIVSLSDVLKFLVLTTHELGTDM</sequence>
<keyword evidence="3 5" id="KW-0129">CBS domain</keyword>
<comment type="similarity">
    <text evidence="1">Belongs to the 5'-AMP-activated protein kinase gamma subunit family.</text>
</comment>
<dbReference type="SUPFAM" id="SSF54631">
    <property type="entry name" value="CBS-domain pair"/>
    <property type="match status" value="2"/>
</dbReference>
<organism evidence="8 9">
    <name type="scientific">Geodia barretti</name>
    <name type="common">Barrett's horny sponge</name>
    <dbReference type="NCBI Taxonomy" id="519541"/>
    <lineage>
        <taxon>Eukaryota</taxon>
        <taxon>Metazoa</taxon>
        <taxon>Porifera</taxon>
        <taxon>Demospongiae</taxon>
        <taxon>Heteroscleromorpha</taxon>
        <taxon>Tetractinellida</taxon>
        <taxon>Astrophorina</taxon>
        <taxon>Geodiidae</taxon>
        <taxon>Geodia</taxon>
    </lineage>
</organism>
<feature type="domain" description="CBS" evidence="7">
    <location>
        <begin position="555"/>
        <end position="612"/>
    </location>
</feature>
<feature type="domain" description="CBS" evidence="7">
    <location>
        <begin position="299"/>
        <end position="356"/>
    </location>
</feature>
<evidence type="ECO:0000256" key="5">
    <source>
        <dbReference type="PROSITE-ProRule" id="PRU00703"/>
    </source>
</evidence>